<keyword evidence="1" id="KW-0808">Transferase</keyword>
<dbReference type="Gene3D" id="3.30.70.270">
    <property type="match status" value="1"/>
</dbReference>
<dbReference type="CDD" id="cd00303">
    <property type="entry name" value="retropepsin_like"/>
    <property type="match status" value="1"/>
</dbReference>
<dbReference type="InterPro" id="IPR043502">
    <property type="entry name" value="DNA/RNA_pol_sf"/>
</dbReference>
<name>A0A6L2JXC4_TANCI</name>
<proteinExistence type="predicted"/>
<dbReference type="PANTHER" id="PTHR15503:SF45">
    <property type="entry name" value="RNA-DIRECTED DNA POLYMERASE HOMOLOG"/>
    <property type="match status" value="1"/>
</dbReference>
<keyword evidence="1" id="KW-0695">RNA-directed DNA polymerase</keyword>
<dbReference type="GO" id="GO:0003964">
    <property type="term" value="F:RNA-directed DNA polymerase activity"/>
    <property type="evidence" value="ECO:0007669"/>
    <property type="project" value="UniProtKB-KW"/>
</dbReference>
<organism evidence="1">
    <name type="scientific">Tanacetum cinerariifolium</name>
    <name type="common">Dalmatian daisy</name>
    <name type="synonym">Chrysanthemum cinerariifolium</name>
    <dbReference type="NCBI Taxonomy" id="118510"/>
    <lineage>
        <taxon>Eukaryota</taxon>
        <taxon>Viridiplantae</taxon>
        <taxon>Streptophyta</taxon>
        <taxon>Embryophyta</taxon>
        <taxon>Tracheophyta</taxon>
        <taxon>Spermatophyta</taxon>
        <taxon>Magnoliopsida</taxon>
        <taxon>eudicotyledons</taxon>
        <taxon>Gunneridae</taxon>
        <taxon>Pentapetalae</taxon>
        <taxon>asterids</taxon>
        <taxon>campanulids</taxon>
        <taxon>Asterales</taxon>
        <taxon>Asteraceae</taxon>
        <taxon>Asteroideae</taxon>
        <taxon>Anthemideae</taxon>
        <taxon>Anthemidinae</taxon>
        <taxon>Tanacetum</taxon>
    </lineage>
</organism>
<dbReference type="InterPro" id="IPR032567">
    <property type="entry name" value="RTL1-rel"/>
</dbReference>
<protein>
    <submittedName>
        <fullName evidence="1">Reverse transcriptase domain-containing protein</fullName>
    </submittedName>
</protein>
<dbReference type="InterPro" id="IPR043128">
    <property type="entry name" value="Rev_trsase/Diguanyl_cyclase"/>
</dbReference>
<gene>
    <name evidence="1" type="ORF">Tci_013644</name>
</gene>
<comment type="caution">
    <text evidence="1">The sequence shown here is derived from an EMBL/GenBank/DDBJ whole genome shotgun (WGS) entry which is preliminary data.</text>
</comment>
<evidence type="ECO:0000313" key="1">
    <source>
        <dbReference type="EMBL" id="GEU41666.1"/>
    </source>
</evidence>
<dbReference type="EMBL" id="BKCJ010001467">
    <property type="protein sequence ID" value="GEU41666.1"/>
    <property type="molecule type" value="Genomic_DNA"/>
</dbReference>
<dbReference type="Pfam" id="PF08284">
    <property type="entry name" value="RVP_2"/>
    <property type="match status" value="1"/>
</dbReference>
<dbReference type="SUPFAM" id="SSF56672">
    <property type="entry name" value="DNA/RNA polymerases"/>
    <property type="match status" value="1"/>
</dbReference>
<dbReference type="PANTHER" id="PTHR15503">
    <property type="entry name" value="LDOC1 RELATED"/>
    <property type="match status" value="1"/>
</dbReference>
<keyword evidence="1" id="KW-0548">Nucleotidyltransferase</keyword>
<accession>A0A6L2JXC4</accession>
<dbReference type="AlphaFoldDB" id="A0A6L2JXC4"/>
<reference evidence="1" key="1">
    <citation type="journal article" date="2019" name="Sci. Rep.">
        <title>Draft genome of Tanacetum cinerariifolium, the natural source of mosquito coil.</title>
        <authorList>
            <person name="Yamashiro T."/>
            <person name="Shiraishi A."/>
            <person name="Satake H."/>
            <person name="Nakayama K."/>
        </authorList>
    </citation>
    <scope>NUCLEOTIDE SEQUENCE</scope>
</reference>
<sequence length="259" mass="29030">MWQGPTLLGLDKGKGHYRRECLKLKNQNRGTQAGNGDARGRAYALGGGEANQVPNVVTGTFLLNNRYASILFDTSDDRSFVSTTFSSLIDIIPTALDAKYAVELADGKVIGAETIIQGCTLNLLNNPFDIDLMPIELGSVDVIIGSDVGCLWEQLVIGLVMCSVLRLFWSKELVVMVDFESRINIILVRIVWNEKEHEEHLRLILEFLMKEELYAKFSKYELWLPKVKFLSHVIDSQGIHVDPTKIESIKGWAMPMTSI</sequence>